<accession>A0A495IL52</accession>
<keyword evidence="2" id="KW-0238">DNA-binding</keyword>
<feature type="domain" description="HTH cro/C1-type" evidence="6">
    <location>
        <begin position="3"/>
        <end position="46"/>
    </location>
</feature>
<evidence type="ECO:0000256" key="3">
    <source>
        <dbReference type="ARBA" id="ARBA00023163"/>
    </source>
</evidence>
<dbReference type="CDD" id="cd01392">
    <property type="entry name" value="HTH_LacI"/>
    <property type="match status" value="1"/>
</dbReference>
<dbReference type="GO" id="GO:0003700">
    <property type="term" value="F:DNA-binding transcription factor activity"/>
    <property type="evidence" value="ECO:0007669"/>
    <property type="project" value="TreeGrafter"/>
</dbReference>
<dbReference type="PROSITE" id="PS50932">
    <property type="entry name" value="HTH_LACI_2"/>
    <property type="match status" value="1"/>
</dbReference>
<dbReference type="InterPro" id="IPR028082">
    <property type="entry name" value="Peripla_BP_I"/>
</dbReference>
<dbReference type="SUPFAM" id="SSF53822">
    <property type="entry name" value="Periplasmic binding protein-like I"/>
    <property type="match status" value="1"/>
</dbReference>
<feature type="compositionally biased region" description="Low complexity" evidence="4">
    <location>
        <begin position="372"/>
        <end position="381"/>
    </location>
</feature>
<evidence type="ECO:0000313" key="7">
    <source>
        <dbReference type="EMBL" id="RKR76168.1"/>
    </source>
</evidence>
<dbReference type="InterPro" id="IPR001387">
    <property type="entry name" value="Cro/C1-type_HTH"/>
</dbReference>
<evidence type="ECO:0000256" key="2">
    <source>
        <dbReference type="ARBA" id="ARBA00023125"/>
    </source>
</evidence>
<evidence type="ECO:0000259" key="5">
    <source>
        <dbReference type="PROSITE" id="PS50932"/>
    </source>
</evidence>
<sequence length="381" mass="41233">MATMQQVADRAGVSIATVSFVVNGTKRVSPQTAERVHKAMKELGFRNNVVARALASRRTRIIALLFPTAENRMRGSALEFFMAAVDRASELGYHLVLWPDAPSGDDLDDLISGGLVDGVILMEVRMEDPRIVKLRELGVPFAAIGRTRDTTDLPFVDMDFENTVEESLDYLQRLGHSHFGLVIEDLEKTVMAGYAPHLRTQATFVESTRRRRLTSTIQYCGYSTAGGREAAKQLLERDPDVTAILIMKDESTFGLMAGLRELGKRIPEDVSVLSLASSSAEGAHHEPAMSVMVSPSRELGQLAAESLIGQLEGTLAEMPHVLITCKLEVAESTGAAPVREEASSVLLSDPAPVAAPIEVAASAPVRRRRRTPSTTAGTTGP</sequence>
<dbReference type="SUPFAM" id="SSF47413">
    <property type="entry name" value="lambda repressor-like DNA-binding domains"/>
    <property type="match status" value="1"/>
</dbReference>
<evidence type="ECO:0000256" key="4">
    <source>
        <dbReference type="SAM" id="MobiDB-lite"/>
    </source>
</evidence>
<feature type="region of interest" description="Disordered" evidence="4">
    <location>
        <begin position="357"/>
        <end position="381"/>
    </location>
</feature>
<dbReference type="PANTHER" id="PTHR30146:SF109">
    <property type="entry name" value="HTH-TYPE TRANSCRIPTIONAL REGULATOR GALS"/>
    <property type="match status" value="1"/>
</dbReference>
<dbReference type="Pfam" id="PF00356">
    <property type="entry name" value="LacI"/>
    <property type="match status" value="1"/>
</dbReference>
<dbReference type="Gene3D" id="3.40.50.2300">
    <property type="match status" value="2"/>
</dbReference>
<gene>
    <name evidence="7" type="ORF">C8E83_3333</name>
</gene>
<organism evidence="7 8">
    <name type="scientific">Frondihabitans australicus</name>
    <dbReference type="NCBI Taxonomy" id="386892"/>
    <lineage>
        <taxon>Bacteria</taxon>
        <taxon>Bacillati</taxon>
        <taxon>Actinomycetota</taxon>
        <taxon>Actinomycetes</taxon>
        <taxon>Micrococcales</taxon>
        <taxon>Microbacteriaceae</taxon>
        <taxon>Frondihabitans</taxon>
    </lineage>
</organism>
<dbReference type="Proteomes" id="UP000280008">
    <property type="component" value="Unassembled WGS sequence"/>
</dbReference>
<dbReference type="GO" id="GO:0000976">
    <property type="term" value="F:transcription cis-regulatory region binding"/>
    <property type="evidence" value="ECO:0007669"/>
    <property type="project" value="TreeGrafter"/>
</dbReference>
<proteinExistence type="predicted"/>
<dbReference type="InterPro" id="IPR046335">
    <property type="entry name" value="LacI/GalR-like_sensor"/>
</dbReference>
<dbReference type="SMART" id="SM00354">
    <property type="entry name" value="HTH_LACI"/>
    <property type="match status" value="1"/>
</dbReference>
<comment type="caution">
    <text evidence="7">The sequence shown here is derived from an EMBL/GenBank/DDBJ whole genome shotgun (WGS) entry which is preliminary data.</text>
</comment>
<protein>
    <submittedName>
        <fullName evidence="7">LacI family transcriptional regulator</fullName>
    </submittedName>
</protein>
<dbReference type="InterPro" id="IPR010982">
    <property type="entry name" value="Lambda_DNA-bd_dom_sf"/>
</dbReference>
<dbReference type="Pfam" id="PF13377">
    <property type="entry name" value="Peripla_BP_3"/>
    <property type="match status" value="1"/>
</dbReference>
<evidence type="ECO:0000313" key="8">
    <source>
        <dbReference type="Proteomes" id="UP000280008"/>
    </source>
</evidence>
<keyword evidence="8" id="KW-1185">Reference proteome</keyword>
<feature type="domain" description="HTH lacI-type" evidence="5">
    <location>
        <begin position="2"/>
        <end position="56"/>
    </location>
</feature>
<dbReference type="InterPro" id="IPR000843">
    <property type="entry name" value="HTH_LacI"/>
</dbReference>
<keyword evidence="3" id="KW-0804">Transcription</keyword>
<name>A0A495IL52_9MICO</name>
<evidence type="ECO:0000259" key="6">
    <source>
        <dbReference type="PROSITE" id="PS50943"/>
    </source>
</evidence>
<dbReference type="Gene3D" id="1.10.260.40">
    <property type="entry name" value="lambda repressor-like DNA-binding domains"/>
    <property type="match status" value="1"/>
</dbReference>
<keyword evidence="1" id="KW-0805">Transcription regulation</keyword>
<dbReference type="PROSITE" id="PS50943">
    <property type="entry name" value="HTH_CROC1"/>
    <property type="match status" value="1"/>
</dbReference>
<reference evidence="7 8" key="1">
    <citation type="submission" date="2018-10" db="EMBL/GenBank/DDBJ databases">
        <title>Sequencing the genomes of 1000 actinobacteria strains.</title>
        <authorList>
            <person name="Klenk H.-P."/>
        </authorList>
    </citation>
    <scope>NUCLEOTIDE SEQUENCE [LARGE SCALE GENOMIC DNA]</scope>
    <source>
        <strain evidence="7 8">DSM 17894</strain>
    </source>
</reference>
<dbReference type="EMBL" id="RBKS01000001">
    <property type="protein sequence ID" value="RKR76168.1"/>
    <property type="molecule type" value="Genomic_DNA"/>
</dbReference>
<evidence type="ECO:0000256" key="1">
    <source>
        <dbReference type="ARBA" id="ARBA00023015"/>
    </source>
</evidence>
<dbReference type="PANTHER" id="PTHR30146">
    <property type="entry name" value="LACI-RELATED TRANSCRIPTIONAL REPRESSOR"/>
    <property type="match status" value="1"/>
</dbReference>
<dbReference type="AlphaFoldDB" id="A0A495IL52"/>